<dbReference type="EMBL" id="CP010407">
    <property type="protein sequence ID" value="AJF69382.1"/>
    <property type="molecule type" value="Genomic_DNA"/>
</dbReference>
<evidence type="ECO:0000256" key="1">
    <source>
        <dbReference type="SAM" id="MobiDB-lite"/>
    </source>
</evidence>
<dbReference type="SMART" id="SM00429">
    <property type="entry name" value="IPT"/>
    <property type="match status" value="1"/>
</dbReference>
<keyword evidence="5" id="KW-1185">Reference proteome</keyword>
<organism evidence="4 5">
    <name type="scientific">Streptomyces vietnamensis</name>
    <dbReference type="NCBI Taxonomy" id="362257"/>
    <lineage>
        <taxon>Bacteria</taxon>
        <taxon>Bacillati</taxon>
        <taxon>Actinomycetota</taxon>
        <taxon>Actinomycetes</taxon>
        <taxon>Kitasatosporales</taxon>
        <taxon>Streptomycetaceae</taxon>
        <taxon>Streptomyces</taxon>
    </lineage>
</organism>
<evidence type="ECO:0000256" key="2">
    <source>
        <dbReference type="SAM" id="SignalP"/>
    </source>
</evidence>
<keyword evidence="2" id="KW-0732">Signal</keyword>
<dbReference type="NCBIfam" id="NF038114">
    <property type="entry name" value="rightmost"/>
    <property type="match status" value="1"/>
</dbReference>
<dbReference type="Gene3D" id="2.60.40.10">
    <property type="entry name" value="Immunoglobulins"/>
    <property type="match status" value="1"/>
</dbReference>
<dbReference type="CDD" id="cd00102">
    <property type="entry name" value="IPT"/>
    <property type="match status" value="1"/>
</dbReference>
<dbReference type="RefSeq" id="WP_041133302.1">
    <property type="nucleotide sequence ID" value="NZ_CP010407.1"/>
</dbReference>
<feature type="signal peptide" evidence="2">
    <location>
        <begin position="1"/>
        <end position="39"/>
    </location>
</feature>
<proteinExistence type="predicted"/>
<feature type="region of interest" description="Disordered" evidence="1">
    <location>
        <begin position="166"/>
        <end position="185"/>
    </location>
</feature>
<dbReference type="SUPFAM" id="SSF81296">
    <property type="entry name" value="E set domains"/>
    <property type="match status" value="1"/>
</dbReference>
<dbReference type="GO" id="GO:0005975">
    <property type="term" value="P:carbohydrate metabolic process"/>
    <property type="evidence" value="ECO:0007669"/>
    <property type="project" value="UniProtKB-ARBA"/>
</dbReference>
<accession>A0A0B5IFS2</accession>
<gene>
    <name evidence="4" type="ORF">SVTN_39135</name>
</gene>
<dbReference type="AlphaFoldDB" id="A0A0B5IFS2"/>
<protein>
    <recommendedName>
        <fullName evidence="3">IPT/TIG domain-containing protein</fullName>
    </recommendedName>
</protein>
<dbReference type="Proteomes" id="UP000031774">
    <property type="component" value="Chromosome"/>
</dbReference>
<feature type="domain" description="IPT/TIG" evidence="3">
    <location>
        <begin position="164"/>
        <end position="248"/>
    </location>
</feature>
<evidence type="ECO:0000313" key="5">
    <source>
        <dbReference type="Proteomes" id="UP000031774"/>
    </source>
</evidence>
<sequence length="363" mass="36826">MSRTTRSATPTRRRRRPVALLAATATAFGLLAFASPVHADSVIQVSAPAGPVQAGTAYTVTVQLPNASPDQRNNAPQVDLNLSGAAATVTTATTSVWDWSCQINSGTGVYCWNLAAMTTPATITLTVLPTAGGTVAVHANALGLSNNVVGSDSGSTEVTAPVQAPALTGVSPSSGPETGGTSVTLTGSGFTDATAVHFGSTAATSFTVLSDTQIIATTPAGTPGTVDVTVTTPAGTSATGIADQFTYAPVFPFAGFFAPVHNLPDINSVNAGRSIPIKFSLGGDKGLNILANGSPRSQQTDCGTGKVDTIETGTASVSGLTYDAASGTYTYVWNTDKTWAGTCRTFHLTLTDGTDHTAAFKFK</sequence>
<evidence type="ECO:0000259" key="3">
    <source>
        <dbReference type="SMART" id="SM00429"/>
    </source>
</evidence>
<dbReference type="InterPro" id="IPR014756">
    <property type="entry name" value="Ig_E-set"/>
</dbReference>
<reference evidence="4 5" key="1">
    <citation type="submission" date="2014-12" db="EMBL/GenBank/DDBJ databases">
        <title>Complete genome sequence of Streptomyces vietnamensis strain GIMV4.0001, a genetic manipulable producer of the benzoisochromanequinone antibiotic granaticin.</title>
        <authorList>
            <person name="Deng M.R."/>
            <person name="Guo J."/>
            <person name="Ma L.Y."/>
            <person name="Feng G.D."/>
            <person name="Mo C.Y."/>
            <person name="Zhu H.H."/>
        </authorList>
    </citation>
    <scope>NUCLEOTIDE SEQUENCE [LARGE SCALE GENOMIC DNA]</scope>
    <source>
        <strain evidence="5">GIMV4.0001</strain>
    </source>
</reference>
<dbReference type="HOGENOM" id="CLU_762727_0_0_11"/>
<feature type="chain" id="PRO_5002103597" description="IPT/TIG domain-containing protein" evidence="2">
    <location>
        <begin position="40"/>
        <end position="363"/>
    </location>
</feature>
<name>A0A0B5IFS2_9ACTN</name>
<feature type="compositionally biased region" description="Low complexity" evidence="1">
    <location>
        <begin position="168"/>
        <end position="185"/>
    </location>
</feature>
<dbReference type="InterPro" id="IPR013783">
    <property type="entry name" value="Ig-like_fold"/>
</dbReference>
<dbReference type="KEGG" id="svt:SVTN_39135"/>
<dbReference type="InterPro" id="IPR002909">
    <property type="entry name" value="IPT_dom"/>
</dbReference>
<dbReference type="Pfam" id="PF01833">
    <property type="entry name" value="TIG"/>
    <property type="match status" value="1"/>
</dbReference>
<evidence type="ECO:0000313" key="4">
    <source>
        <dbReference type="EMBL" id="AJF69382.1"/>
    </source>
</evidence>